<comment type="caution">
    <text evidence="1">The sequence shown here is derived from an EMBL/GenBank/DDBJ whole genome shotgun (WGS) entry which is preliminary data.</text>
</comment>
<sequence length="114" mass="12699">MILTGSTVMETASDANDCSRRSQFIVDAPEGRKMLRNALYAAAVVSTALFVLNAQGQENRPCNIKGNVSTQGERIYHVPGQKYYNDTRISASHGERWFCSEEEARAAGWRKSRV</sequence>
<evidence type="ECO:0008006" key="3">
    <source>
        <dbReference type="Google" id="ProtNLM"/>
    </source>
</evidence>
<dbReference type="RefSeq" id="WP_183312783.1">
    <property type="nucleotide sequence ID" value="NZ_JACIEW010000018.1"/>
</dbReference>
<organism evidence="1 2">
    <name type="scientific">Devosia subaequoris</name>
    <dbReference type="NCBI Taxonomy" id="395930"/>
    <lineage>
        <taxon>Bacteria</taxon>
        <taxon>Pseudomonadati</taxon>
        <taxon>Pseudomonadota</taxon>
        <taxon>Alphaproteobacteria</taxon>
        <taxon>Hyphomicrobiales</taxon>
        <taxon>Devosiaceae</taxon>
        <taxon>Devosia</taxon>
    </lineage>
</organism>
<gene>
    <name evidence="1" type="ORF">GGR20_003718</name>
</gene>
<accession>A0A7W6IQP6</accession>
<protein>
    <recommendedName>
        <fullName evidence="3">Succinoglycan biosynthesis protein exoi</fullName>
    </recommendedName>
</protein>
<name>A0A7W6IQP6_9HYPH</name>
<dbReference type="AlphaFoldDB" id="A0A7W6IQP6"/>
<proteinExistence type="predicted"/>
<evidence type="ECO:0000313" key="2">
    <source>
        <dbReference type="Proteomes" id="UP000547011"/>
    </source>
</evidence>
<dbReference type="Proteomes" id="UP000547011">
    <property type="component" value="Unassembled WGS sequence"/>
</dbReference>
<evidence type="ECO:0000313" key="1">
    <source>
        <dbReference type="EMBL" id="MBB4054046.1"/>
    </source>
</evidence>
<reference evidence="1 2" key="1">
    <citation type="submission" date="2020-08" db="EMBL/GenBank/DDBJ databases">
        <title>Genomic Encyclopedia of Type Strains, Phase IV (KMG-IV): sequencing the most valuable type-strain genomes for metagenomic binning, comparative biology and taxonomic classification.</title>
        <authorList>
            <person name="Goeker M."/>
        </authorList>
    </citation>
    <scope>NUCLEOTIDE SEQUENCE [LARGE SCALE GENOMIC DNA]</scope>
    <source>
        <strain evidence="1 2">DSM 23447</strain>
    </source>
</reference>
<dbReference type="EMBL" id="JACIEW010000018">
    <property type="protein sequence ID" value="MBB4054046.1"/>
    <property type="molecule type" value="Genomic_DNA"/>
</dbReference>
<keyword evidence="2" id="KW-1185">Reference proteome</keyword>